<feature type="domain" description="Periplasmic copper-binding protein NosD beta helix" evidence="1">
    <location>
        <begin position="473"/>
        <end position="675"/>
    </location>
</feature>
<dbReference type="SUPFAM" id="SSF51126">
    <property type="entry name" value="Pectin lyase-like"/>
    <property type="match status" value="1"/>
</dbReference>
<dbReference type="InterPro" id="IPR011050">
    <property type="entry name" value="Pectin_lyase_fold/virulence"/>
</dbReference>
<proteinExistence type="predicted"/>
<dbReference type="SMART" id="SM00710">
    <property type="entry name" value="PbH1"/>
    <property type="match status" value="8"/>
</dbReference>
<organism evidence="2 3">
    <name type="scientific">Leucobacter massiliensis</name>
    <dbReference type="NCBI Taxonomy" id="1686285"/>
    <lineage>
        <taxon>Bacteria</taxon>
        <taxon>Bacillati</taxon>
        <taxon>Actinomycetota</taxon>
        <taxon>Actinomycetes</taxon>
        <taxon>Micrococcales</taxon>
        <taxon>Microbacteriaceae</taxon>
        <taxon>Leucobacter</taxon>
    </lineage>
</organism>
<dbReference type="Gene3D" id="2.160.20.10">
    <property type="entry name" value="Single-stranded right-handed beta-helix, Pectin lyase-like"/>
    <property type="match status" value="2"/>
</dbReference>
<accession>A0A2S9QMT6</accession>
<dbReference type="InterPro" id="IPR007742">
    <property type="entry name" value="NosD_dom"/>
</dbReference>
<dbReference type="Proteomes" id="UP000238650">
    <property type="component" value="Unassembled WGS sequence"/>
</dbReference>
<dbReference type="Pfam" id="PF05048">
    <property type="entry name" value="NosD"/>
    <property type="match status" value="1"/>
</dbReference>
<dbReference type="AlphaFoldDB" id="A0A2S9QMT6"/>
<name>A0A2S9QMT6_9MICO</name>
<dbReference type="InterPro" id="IPR012334">
    <property type="entry name" value="Pectin_lyas_fold"/>
</dbReference>
<protein>
    <recommendedName>
        <fullName evidence="1">Periplasmic copper-binding protein NosD beta helix domain-containing protein</fullName>
    </recommendedName>
</protein>
<evidence type="ECO:0000313" key="2">
    <source>
        <dbReference type="EMBL" id="PRI10911.1"/>
    </source>
</evidence>
<dbReference type="InterPro" id="IPR006626">
    <property type="entry name" value="PbH1"/>
</dbReference>
<dbReference type="EMBL" id="MWZD01000017">
    <property type="protein sequence ID" value="PRI10911.1"/>
    <property type="molecule type" value="Genomic_DNA"/>
</dbReference>
<evidence type="ECO:0000313" key="3">
    <source>
        <dbReference type="Proteomes" id="UP000238650"/>
    </source>
</evidence>
<dbReference type="OrthoDB" id="4215965at2"/>
<sequence length="688" mass="70876">MTIISGTIADSAGQPENGRIEFAQAQRIDTGDLLVTRSIAVAQVVEGELRALDGAAFALPANPPTTAVRVREMFGGRTHDWWTAVPDQEAVEYRSLPVVESAGVPASPWGPPPWLVAVESARDDTVAAIDNGKELVDALGGLVGLNQAVEDAETAATTAGAEADRAVAAADSIDPAVLNGRIDGKADKVAGKVPLEQLPTAGTATASTIPLRGAGGVLPGIATPAADTDGANKAYIDRRVGAVANIVSFGATPSLTISSSAAIAAALAYLAGLGGGTLIIPPGTWGISETIRIPASNIRIEAEGATIRKVSNFGNMLTNFNGAVAGGYAGNSDLAIVGGIWDARGHDEAYNAGGDGFFFACCRNVLIEGVTIRNVRAHHVEVLAVNGARIRDCRFEGFFRTASPVPGEAIQIDSNFDGSGSPGPFDNTMCNDIVVDSCVSRASANAGAPGAIVGTHDRAPGSSALHTNITIRDCVVEATTGSDYYGNGIGAIYWMNVLITGCSISNVVGAGIRMETCTNAMIDRCVIRNAAQRGIICSSNPVTLSTYGLTISSCRIIGTGLEAILLYGRRRNAVISNNVITNVADSKAAICVDAAESETANAEVLITGNSIMDWYAATNTEGCIRVTGYARRIGITGNHATSRPGNLGVGVYANAGTSEVWIFANMFRANFSAVNGGTGTISTTPNYV</sequence>
<dbReference type="RefSeq" id="WP_105805372.1">
    <property type="nucleotide sequence ID" value="NZ_MWZD01000017.1"/>
</dbReference>
<comment type="caution">
    <text evidence="2">The sequence shown here is derived from an EMBL/GenBank/DDBJ whole genome shotgun (WGS) entry which is preliminary data.</text>
</comment>
<reference evidence="2 3" key="1">
    <citation type="journal article" date="2017" name="New Microbes New Infect">
        <title>Genome sequence of 'Leucobacter massiliensis' sp. nov. isolated from human pharynx after travel to the 2014 Hajj.</title>
        <authorList>
            <person name="Leangapichart T."/>
            <person name="Gautret P."/>
            <person name="Nguyen T.T."/>
            <person name="Armstrong N."/>
            <person name="Rolain J.M."/>
        </authorList>
    </citation>
    <scope>NUCLEOTIDE SEQUENCE [LARGE SCALE GENOMIC DNA]</scope>
    <source>
        <strain evidence="2 3">122RC15</strain>
    </source>
</reference>
<keyword evidence="3" id="KW-1185">Reference proteome</keyword>
<gene>
    <name evidence="2" type="ORF">B4915_08480</name>
</gene>
<evidence type="ECO:0000259" key="1">
    <source>
        <dbReference type="Pfam" id="PF05048"/>
    </source>
</evidence>